<evidence type="ECO:0000313" key="2">
    <source>
        <dbReference type="EMBL" id="ADZ09575.1"/>
    </source>
</evidence>
<evidence type="ECO:0000313" key="3">
    <source>
        <dbReference type="Proteomes" id="UP000007490"/>
    </source>
</evidence>
<keyword evidence="1" id="KW-0472">Membrane</keyword>
<dbReference type="Proteomes" id="UP000007490">
    <property type="component" value="Chromosome"/>
</dbReference>
<reference evidence="3" key="1">
    <citation type="submission" date="2011-02" db="EMBL/GenBank/DDBJ databases">
        <title>Complete sequence of Methanobacterium sp. AL-21.</title>
        <authorList>
            <consortium name="US DOE Joint Genome Institute"/>
            <person name="Lucas S."/>
            <person name="Copeland A."/>
            <person name="Lapidus A."/>
            <person name="Cheng J.-F."/>
            <person name="Goodwin L."/>
            <person name="Pitluck S."/>
            <person name="Chertkov O."/>
            <person name="Detter J.C."/>
            <person name="Han C."/>
            <person name="Tapia R."/>
            <person name="Land M."/>
            <person name="Hauser L."/>
            <person name="Kyrpides N."/>
            <person name="Ivanova N."/>
            <person name="Mikhailova N."/>
            <person name="Pagani I."/>
            <person name="Cadillo-Quiroz H."/>
            <person name="Imachi H."/>
            <person name="Zinder S."/>
            <person name="Liu W."/>
            <person name="Woyke T."/>
        </authorList>
    </citation>
    <scope>NUCLEOTIDE SEQUENCE [LARGE SCALE GENOMIC DNA]</scope>
    <source>
        <strain evidence="3">AL-21</strain>
    </source>
</reference>
<evidence type="ECO:0000256" key="1">
    <source>
        <dbReference type="SAM" id="Phobius"/>
    </source>
</evidence>
<keyword evidence="1" id="KW-0812">Transmembrane</keyword>
<dbReference type="eggNOG" id="arCOG06473">
    <property type="taxonomic scope" value="Archaea"/>
</dbReference>
<dbReference type="AlphaFoldDB" id="F0T7K7"/>
<reference evidence="2 3" key="2">
    <citation type="journal article" date="2014" name="Int. J. Syst. Evol. Microbiol.">
        <title>Methanobacterium paludis sp. nov. and a novel strain of Methanobacterium lacus isolated from northern peatlands.</title>
        <authorList>
            <person name="Cadillo-Quiroz H."/>
            <person name="Brauer S.L."/>
            <person name="Goodson N."/>
            <person name="Yavitt J.B."/>
            <person name="Zinder S.H."/>
        </authorList>
    </citation>
    <scope>NUCLEOTIDE SEQUENCE [LARGE SCALE GENOMIC DNA]</scope>
    <source>
        <strain evidence="2 3">AL-21</strain>
    </source>
</reference>
<gene>
    <name evidence="2" type="ordered locus">Metbo_1334</name>
</gene>
<protein>
    <submittedName>
        <fullName evidence="2">Uncharacterized protein</fullName>
    </submittedName>
</protein>
<accession>F0T7K7</accession>
<dbReference type="HOGENOM" id="CLU_1536692_0_0_2"/>
<dbReference type="EMBL" id="CP002551">
    <property type="protein sequence ID" value="ADZ09575.1"/>
    <property type="molecule type" value="Genomic_DNA"/>
</dbReference>
<organism evidence="2 3">
    <name type="scientific">Methanobacterium lacus (strain AL-21)</name>
    <dbReference type="NCBI Taxonomy" id="877455"/>
    <lineage>
        <taxon>Archaea</taxon>
        <taxon>Methanobacteriati</taxon>
        <taxon>Methanobacteriota</taxon>
        <taxon>Methanomada group</taxon>
        <taxon>Methanobacteria</taxon>
        <taxon>Methanobacteriales</taxon>
        <taxon>Methanobacteriaceae</taxon>
        <taxon>Methanobacterium</taxon>
    </lineage>
</organism>
<feature type="transmembrane region" description="Helical" evidence="1">
    <location>
        <begin position="12"/>
        <end position="30"/>
    </location>
</feature>
<name>F0T7K7_METLA</name>
<proteinExistence type="predicted"/>
<dbReference type="STRING" id="877455.Metbo_1334"/>
<keyword evidence="1" id="KW-1133">Transmembrane helix</keyword>
<keyword evidence="3" id="KW-1185">Reference proteome</keyword>
<sequence>MDDHGQMSAEFILLVGIGIVSTLLFAHASFEAVELNTVMSAARNGVTEGIALDSLAVYPSEKFKKYSESYPRLKTCSKTVYIDTKWLNMGYDSTYQKTKILIKIRASTQDQMTKIERDCLGDRINYYVRKNICETFKTDNMTNIYYNPAFSDHYIITTSNVEWV</sequence>
<dbReference type="KEGG" id="mel:Metbo_1334"/>